<protein>
    <submittedName>
        <fullName evidence="3">Uncharacterized protein</fullName>
    </submittedName>
</protein>
<sequence length="96" mass="10755">MNRSMLNRLMIGAALAATGLLAACEQPYSEPPPVEAPAPVEAPPQKKPLRPQSPRLPPRPKRLRLWKPFRLTSVRLKRQFNPKAIRCFTDSSGERG</sequence>
<organism evidence="3 4">
    <name type="scientific">Brevundimonas diminuta</name>
    <name type="common">Pseudomonas diminuta</name>
    <dbReference type="NCBI Taxonomy" id="293"/>
    <lineage>
        <taxon>Bacteria</taxon>
        <taxon>Pseudomonadati</taxon>
        <taxon>Pseudomonadota</taxon>
        <taxon>Alphaproteobacteria</taxon>
        <taxon>Caulobacterales</taxon>
        <taxon>Caulobacteraceae</taxon>
        <taxon>Brevundimonas</taxon>
    </lineage>
</organism>
<dbReference type="AlphaFoldDB" id="A0A2X1CCB2"/>
<evidence type="ECO:0000313" key="3">
    <source>
        <dbReference type="EMBL" id="SPU46155.1"/>
    </source>
</evidence>
<gene>
    <name evidence="3" type="ORF">NCTC11165_02482</name>
</gene>
<feature type="signal peptide" evidence="2">
    <location>
        <begin position="1"/>
        <end position="22"/>
    </location>
</feature>
<dbReference type="PROSITE" id="PS51257">
    <property type="entry name" value="PROKAR_LIPOPROTEIN"/>
    <property type="match status" value="1"/>
</dbReference>
<feature type="chain" id="PRO_5015931948" evidence="2">
    <location>
        <begin position="23"/>
        <end position="96"/>
    </location>
</feature>
<keyword evidence="2" id="KW-0732">Signal</keyword>
<evidence type="ECO:0000256" key="2">
    <source>
        <dbReference type="SAM" id="SignalP"/>
    </source>
</evidence>
<accession>A0A2X1CCB2</accession>
<feature type="compositionally biased region" description="Pro residues" evidence="1">
    <location>
        <begin position="29"/>
        <end position="46"/>
    </location>
</feature>
<dbReference type="Proteomes" id="UP000250358">
    <property type="component" value="Unassembled WGS sequence"/>
</dbReference>
<feature type="region of interest" description="Disordered" evidence="1">
    <location>
        <begin position="26"/>
        <end position="62"/>
    </location>
</feature>
<name>A0A2X1CCB2_BREDI</name>
<evidence type="ECO:0000313" key="4">
    <source>
        <dbReference type="Proteomes" id="UP000250358"/>
    </source>
</evidence>
<reference evidence="3 4" key="1">
    <citation type="submission" date="2018-06" db="EMBL/GenBank/DDBJ databases">
        <authorList>
            <consortium name="Pathogen Informatics"/>
            <person name="Doyle S."/>
        </authorList>
    </citation>
    <scope>NUCLEOTIDE SEQUENCE [LARGE SCALE GENOMIC DNA]</scope>
    <source>
        <strain evidence="3 4">NCTC11165</strain>
    </source>
</reference>
<dbReference type="EMBL" id="UAQM01000030">
    <property type="protein sequence ID" value="SPU46155.1"/>
    <property type="molecule type" value="Genomic_DNA"/>
</dbReference>
<evidence type="ECO:0000256" key="1">
    <source>
        <dbReference type="SAM" id="MobiDB-lite"/>
    </source>
</evidence>
<proteinExistence type="predicted"/>